<dbReference type="SUPFAM" id="SSF51445">
    <property type="entry name" value="(Trans)glycosidases"/>
    <property type="match status" value="1"/>
</dbReference>
<evidence type="ECO:0000256" key="2">
    <source>
        <dbReference type="ARBA" id="ARBA00004987"/>
    </source>
</evidence>
<dbReference type="InterPro" id="IPR017736">
    <property type="entry name" value="Glyco_hydro_1_beta-glucosidase"/>
</dbReference>
<comment type="pathway">
    <text evidence="2">Glycan metabolism; cellulose degradation.</text>
</comment>
<dbReference type="Gene3D" id="3.20.20.80">
    <property type="entry name" value="Glycosidases"/>
    <property type="match status" value="1"/>
</dbReference>
<dbReference type="GO" id="GO:0008422">
    <property type="term" value="F:beta-glucosidase activity"/>
    <property type="evidence" value="ECO:0007669"/>
    <property type="project" value="UniProtKB-EC"/>
</dbReference>
<feature type="binding site" evidence="11">
    <location>
        <position position="293"/>
    </location>
    <ligand>
        <name>substrate</name>
    </ligand>
</feature>
<protein>
    <recommendedName>
        <fullName evidence="4 12">Beta-glucosidase</fullName>
        <ecNumber evidence="4 12">3.2.1.21</ecNumber>
    </recommendedName>
</protein>
<dbReference type="InterPro" id="IPR033132">
    <property type="entry name" value="GH_1_N_CS"/>
</dbReference>
<evidence type="ECO:0000256" key="9">
    <source>
        <dbReference type="ARBA" id="ARBA00023326"/>
    </source>
</evidence>
<name>A0A511N891_DEIC1</name>
<evidence type="ECO:0000313" key="14">
    <source>
        <dbReference type="Proteomes" id="UP000321306"/>
    </source>
</evidence>
<dbReference type="InterPro" id="IPR017853">
    <property type="entry name" value="GH"/>
</dbReference>
<dbReference type="Pfam" id="PF00232">
    <property type="entry name" value="Glyco_hydro_1"/>
    <property type="match status" value="1"/>
</dbReference>
<dbReference type="PANTHER" id="PTHR10353:SF36">
    <property type="entry name" value="LP05116P"/>
    <property type="match status" value="1"/>
</dbReference>
<comment type="caution">
    <text evidence="13">The sequence shown here is derived from an EMBL/GenBank/DDBJ whole genome shotgun (WGS) entry which is preliminary data.</text>
</comment>
<evidence type="ECO:0000256" key="11">
    <source>
        <dbReference type="PIRSR" id="PIRSR617736-2"/>
    </source>
</evidence>
<feature type="binding site" evidence="11">
    <location>
        <position position="19"/>
    </location>
    <ligand>
        <name>substrate</name>
    </ligand>
</feature>
<keyword evidence="14" id="KW-1185">Reference proteome</keyword>
<evidence type="ECO:0000256" key="3">
    <source>
        <dbReference type="ARBA" id="ARBA00010838"/>
    </source>
</evidence>
<dbReference type="PRINTS" id="PR00131">
    <property type="entry name" value="GLHYDRLASE1"/>
</dbReference>
<feature type="active site" description="Proton donor" evidence="10">
    <location>
        <position position="165"/>
    </location>
</feature>
<feature type="active site" description="Nucleophile" evidence="10">
    <location>
        <position position="352"/>
    </location>
</feature>
<evidence type="ECO:0000256" key="7">
    <source>
        <dbReference type="ARBA" id="ARBA00023277"/>
    </source>
</evidence>
<organism evidence="13 14">
    <name type="scientific">Deinococcus cellulosilyticus (strain DSM 18568 / NBRC 106333 / KACC 11606 / 5516J-15)</name>
    <dbReference type="NCBI Taxonomy" id="1223518"/>
    <lineage>
        <taxon>Bacteria</taxon>
        <taxon>Thermotogati</taxon>
        <taxon>Deinococcota</taxon>
        <taxon>Deinococci</taxon>
        <taxon>Deinococcales</taxon>
        <taxon>Deinococcaceae</taxon>
        <taxon>Deinococcus</taxon>
    </lineage>
</organism>
<dbReference type="AlphaFoldDB" id="A0A511N891"/>
<evidence type="ECO:0000256" key="6">
    <source>
        <dbReference type="ARBA" id="ARBA00023001"/>
    </source>
</evidence>
<evidence type="ECO:0000313" key="13">
    <source>
        <dbReference type="EMBL" id="GEM49055.1"/>
    </source>
</evidence>
<feature type="binding site" evidence="11">
    <location>
        <position position="399"/>
    </location>
    <ligand>
        <name>substrate</name>
    </ligand>
</feature>
<dbReference type="EC" id="3.2.1.21" evidence="4 12"/>
<comment type="catalytic activity">
    <reaction evidence="1 12">
        <text>Hydrolysis of terminal, non-reducing beta-D-glucosyl residues with release of beta-D-glucose.</text>
        <dbReference type="EC" id="3.2.1.21"/>
    </reaction>
</comment>
<evidence type="ECO:0000256" key="4">
    <source>
        <dbReference type="ARBA" id="ARBA00012744"/>
    </source>
</evidence>
<dbReference type="FunFam" id="3.20.20.80:FF:000004">
    <property type="entry name" value="Beta-glucosidase 6-phospho-beta-glucosidase"/>
    <property type="match status" value="1"/>
</dbReference>
<keyword evidence="8 12" id="KW-0326">Glycosidase</keyword>
<dbReference type="GO" id="GO:0005829">
    <property type="term" value="C:cytosol"/>
    <property type="evidence" value="ECO:0007669"/>
    <property type="project" value="TreeGrafter"/>
</dbReference>
<dbReference type="PROSITE" id="PS00653">
    <property type="entry name" value="GLYCOSYL_HYDROL_F1_2"/>
    <property type="match status" value="1"/>
</dbReference>
<dbReference type="OrthoDB" id="1688691at2"/>
<dbReference type="PANTHER" id="PTHR10353">
    <property type="entry name" value="GLYCOSYL HYDROLASE"/>
    <property type="match status" value="1"/>
</dbReference>
<dbReference type="GO" id="GO:0030245">
    <property type="term" value="P:cellulose catabolic process"/>
    <property type="evidence" value="ECO:0007669"/>
    <property type="project" value="UniProtKB-KW"/>
</dbReference>
<keyword evidence="7" id="KW-0119">Carbohydrate metabolism</keyword>
<evidence type="ECO:0000256" key="5">
    <source>
        <dbReference type="ARBA" id="ARBA00022801"/>
    </source>
</evidence>
<gene>
    <name evidence="13" type="primary">bglB</name>
    <name evidence="13" type="ORF">DC3_46900</name>
</gene>
<keyword evidence="6" id="KW-0136">Cellulose degradation</keyword>
<keyword evidence="5 12" id="KW-0378">Hydrolase</keyword>
<dbReference type="NCBIfam" id="TIGR03356">
    <property type="entry name" value="BGL"/>
    <property type="match status" value="1"/>
</dbReference>
<sequence length="451" mass="51024">MSSQFPQDFVWGTATAAYQIEGAVRLDGRGASVWDIFSHTPGKIKDGSHGDRACDHYHRFPEDLALMQDLGVNAYRFSVSWPRIQPEGKGRANKKGLGFYDRLIDQLLEMRIDPYVTLFHWDLPQALEDQGGWLNRDTAYRFAEYAHILADAFQDRVKAWITLNEPFVVLTLGYALGQHAPGRTLMLDAMPVAHHQLLGHGLAVQAIRETSSSPVGITNNLAPVIPAGDSDEDLQAASRMDDLHNRLFVDPILLGEYPRSLLAMLGEQAETFIRTEDLPIIGSKIDFLGVNYYYPDHVRASSTSPLGMEMVPMLDYKQTGFGWPIVPEGLTQLLLDLQERYSEKLPPIFITENGCSYPDIPDPAGKINDSKRIDFLEQHFEALAKAIDRGVDVRGYFCWSLLDNFEWAEGYTQRFGLVHVDFETFKRTPKASYYWLQGYLRSGKWRKEGAV</sequence>
<evidence type="ECO:0000256" key="8">
    <source>
        <dbReference type="ARBA" id="ARBA00023295"/>
    </source>
</evidence>
<dbReference type="EMBL" id="BJXB01000027">
    <property type="protein sequence ID" value="GEM49055.1"/>
    <property type="molecule type" value="Genomic_DNA"/>
</dbReference>
<feature type="binding site" evidence="11">
    <location>
        <position position="164"/>
    </location>
    <ligand>
        <name>substrate</name>
    </ligand>
</feature>
<dbReference type="InterPro" id="IPR001360">
    <property type="entry name" value="Glyco_hydro_1"/>
</dbReference>
<evidence type="ECO:0000256" key="10">
    <source>
        <dbReference type="PIRSR" id="PIRSR617736-1"/>
    </source>
</evidence>
<keyword evidence="9" id="KW-0624">Polysaccharide degradation</keyword>
<comment type="similarity">
    <text evidence="3 12">Belongs to the glycosyl hydrolase 1 family.</text>
</comment>
<dbReference type="RefSeq" id="WP_146888902.1">
    <property type="nucleotide sequence ID" value="NZ_BJXB01000027.1"/>
</dbReference>
<dbReference type="Proteomes" id="UP000321306">
    <property type="component" value="Unassembled WGS sequence"/>
</dbReference>
<evidence type="ECO:0000256" key="12">
    <source>
        <dbReference type="RuleBase" id="RU361175"/>
    </source>
</evidence>
<proteinExistence type="inferred from homology"/>
<feature type="binding site" evidence="11">
    <location>
        <begin position="406"/>
        <end position="407"/>
    </location>
    <ligand>
        <name>substrate</name>
    </ligand>
</feature>
<accession>A0A511N891</accession>
<evidence type="ECO:0000256" key="1">
    <source>
        <dbReference type="ARBA" id="ARBA00000448"/>
    </source>
</evidence>
<reference evidence="13 14" key="1">
    <citation type="submission" date="2019-07" db="EMBL/GenBank/DDBJ databases">
        <title>Whole genome shotgun sequence of Deinococcus cellulosilyticus NBRC 106333.</title>
        <authorList>
            <person name="Hosoyama A."/>
            <person name="Uohara A."/>
            <person name="Ohji S."/>
            <person name="Ichikawa N."/>
        </authorList>
    </citation>
    <scope>NUCLEOTIDE SEQUENCE [LARGE SCALE GENOMIC DNA]</scope>
    <source>
        <strain evidence="13 14">NBRC 106333</strain>
    </source>
</reference>
<feature type="binding site" evidence="11">
    <location>
        <position position="120"/>
    </location>
    <ligand>
        <name>substrate</name>
    </ligand>
</feature>